<keyword evidence="1" id="KW-0479">Metal-binding</keyword>
<gene>
    <name evidence="6" type="ORF">EV421DRAFT_179143</name>
</gene>
<dbReference type="Gene3D" id="6.10.140.2220">
    <property type="match status" value="1"/>
</dbReference>
<dbReference type="PROSITE" id="PS50865">
    <property type="entry name" value="ZF_MYND_2"/>
    <property type="match status" value="1"/>
</dbReference>
<evidence type="ECO:0000256" key="2">
    <source>
        <dbReference type="ARBA" id="ARBA00022771"/>
    </source>
</evidence>
<accession>A0AA39MV73</accession>
<evidence type="ECO:0000259" key="5">
    <source>
        <dbReference type="PROSITE" id="PS50865"/>
    </source>
</evidence>
<dbReference type="Proteomes" id="UP001175226">
    <property type="component" value="Unassembled WGS sequence"/>
</dbReference>
<dbReference type="EMBL" id="JAUEPT010000012">
    <property type="protein sequence ID" value="KAK0447050.1"/>
    <property type="molecule type" value="Genomic_DNA"/>
</dbReference>
<evidence type="ECO:0000313" key="7">
    <source>
        <dbReference type="Proteomes" id="UP001175226"/>
    </source>
</evidence>
<keyword evidence="3" id="KW-0862">Zinc</keyword>
<dbReference type="GO" id="GO:0008270">
    <property type="term" value="F:zinc ion binding"/>
    <property type="evidence" value="ECO:0007669"/>
    <property type="project" value="UniProtKB-KW"/>
</dbReference>
<proteinExistence type="predicted"/>
<dbReference type="AlphaFoldDB" id="A0AA39MV73"/>
<dbReference type="Pfam" id="PF01753">
    <property type="entry name" value="zf-MYND"/>
    <property type="match status" value="1"/>
</dbReference>
<evidence type="ECO:0000256" key="1">
    <source>
        <dbReference type="ARBA" id="ARBA00022723"/>
    </source>
</evidence>
<keyword evidence="2 4" id="KW-0863">Zinc-finger</keyword>
<evidence type="ECO:0000256" key="3">
    <source>
        <dbReference type="ARBA" id="ARBA00022833"/>
    </source>
</evidence>
<keyword evidence="7" id="KW-1185">Reference proteome</keyword>
<protein>
    <recommendedName>
        <fullName evidence="5">MYND-type domain-containing protein</fullName>
    </recommendedName>
</protein>
<dbReference type="InterPro" id="IPR002893">
    <property type="entry name" value="Znf_MYND"/>
</dbReference>
<name>A0AA39MV73_9AGAR</name>
<evidence type="ECO:0000256" key="4">
    <source>
        <dbReference type="PROSITE-ProRule" id="PRU00134"/>
    </source>
</evidence>
<reference evidence="6" key="1">
    <citation type="submission" date="2023-06" db="EMBL/GenBank/DDBJ databases">
        <authorList>
            <consortium name="Lawrence Berkeley National Laboratory"/>
            <person name="Ahrendt S."/>
            <person name="Sahu N."/>
            <person name="Indic B."/>
            <person name="Wong-Bajracharya J."/>
            <person name="Merenyi Z."/>
            <person name="Ke H.-M."/>
            <person name="Monk M."/>
            <person name="Kocsube S."/>
            <person name="Drula E."/>
            <person name="Lipzen A."/>
            <person name="Balint B."/>
            <person name="Henrissat B."/>
            <person name="Andreopoulos B."/>
            <person name="Martin F.M."/>
            <person name="Harder C.B."/>
            <person name="Rigling D."/>
            <person name="Ford K.L."/>
            <person name="Foster G.D."/>
            <person name="Pangilinan J."/>
            <person name="Papanicolaou A."/>
            <person name="Barry K."/>
            <person name="LaButti K."/>
            <person name="Viragh M."/>
            <person name="Koriabine M."/>
            <person name="Yan M."/>
            <person name="Riley R."/>
            <person name="Champramary S."/>
            <person name="Plett K.L."/>
            <person name="Tsai I.J."/>
            <person name="Slot J."/>
            <person name="Sipos G."/>
            <person name="Plett J."/>
            <person name="Nagy L.G."/>
            <person name="Grigoriev I.V."/>
        </authorList>
    </citation>
    <scope>NUCLEOTIDE SEQUENCE</scope>
    <source>
        <strain evidence="6">FPL87.14</strain>
    </source>
</reference>
<sequence length="557" mass="62781">MSSPRPSQLPRKFEDMPPFSPACRHLPTPFDTASLGSIVALAKKHLSVPLPNSPRNISSPSSPKFKAIGFLRRLGMLQCNNSAGFPVDTIVALSPYVHKWAIYLLKTHLRPSDVEANLDIIVFSLHQISHFARYPASNALLPSLSPEVVPYMLELYVDLLKVSKLTSSIVPTIQSYLGDCTVGGQCRRIFESVPHHRLLACIKPVEDAGSTTSLQTDSDDLHAALTLMYMHSAFDPKIRDEFLKKNAIKWICKALQHITPNDSRNLTPGRLQLPSIAFCMTYLYSILSADISLAVRPIRHGQLLRSLLRSIIVVAQEPSPVDRPEYGSIITVMDMIGDCCMWWPALRAAVTALKSLRKEETQILPKHAKLRASWLQMVQKVENRSQLRDSMRYVPYCQNPQCTVVGSKALKRCTACLNMSVCSPECQEREWKNGHREKCRYLRVSPCPTMRAEDEDFLRYLIMQDILKHEQLMMPKTLEFLTKTDPSVLCLDYRAKPLFVSLMPIAQCPMVGQELIDKRNLNKDTSIILQLGLPLALDGITVTQVVENFDFSTIRVV</sequence>
<dbReference type="SUPFAM" id="SSF144232">
    <property type="entry name" value="HIT/MYND zinc finger-like"/>
    <property type="match status" value="1"/>
</dbReference>
<organism evidence="6 7">
    <name type="scientific">Armillaria borealis</name>
    <dbReference type="NCBI Taxonomy" id="47425"/>
    <lineage>
        <taxon>Eukaryota</taxon>
        <taxon>Fungi</taxon>
        <taxon>Dikarya</taxon>
        <taxon>Basidiomycota</taxon>
        <taxon>Agaricomycotina</taxon>
        <taxon>Agaricomycetes</taxon>
        <taxon>Agaricomycetidae</taxon>
        <taxon>Agaricales</taxon>
        <taxon>Marasmiineae</taxon>
        <taxon>Physalacriaceae</taxon>
        <taxon>Armillaria</taxon>
    </lineage>
</organism>
<feature type="domain" description="MYND-type" evidence="5">
    <location>
        <begin position="402"/>
        <end position="439"/>
    </location>
</feature>
<comment type="caution">
    <text evidence="6">The sequence shown here is derived from an EMBL/GenBank/DDBJ whole genome shotgun (WGS) entry which is preliminary data.</text>
</comment>
<evidence type="ECO:0000313" key="6">
    <source>
        <dbReference type="EMBL" id="KAK0447050.1"/>
    </source>
</evidence>